<organism evidence="6 7">
    <name type="scientific">Nocardia jiangxiensis</name>
    <dbReference type="NCBI Taxonomy" id="282685"/>
    <lineage>
        <taxon>Bacteria</taxon>
        <taxon>Bacillati</taxon>
        <taxon>Actinomycetota</taxon>
        <taxon>Actinomycetes</taxon>
        <taxon>Mycobacteriales</taxon>
        <taxon>Nocardiaceae</taxon>
        <taxon>Nocardia</taxon>
    </lineage>
</organism>
<dbReference type="RefSeq" id="WP_040822176.1">
    <property type="nucleotide sequence ID" value="NZ_JBIAQY010000016.1"/>
</dbReference>
<accession>A0ABW6SA06</accession>
<dbReference type="InterPro" id="IPR050109">
    <property type="entry name" value="HTH-type_TetR-like_transc_reg"/>
</dbReference>
<evidence type="ECO:0000256" key="2">
    <source>
        <dbReference type="ARBA" id="ARBA00023125"/>
    </source>
</evidence>
<dbReference type="PANTHER" id="PTHR30055">
    <property type="entry name" value="HTH-TYPE TRANSCRIPTIONAL REGULATOR RUTR"/>
    <property type="match status" value="1"/>
</dbReference>
<proteinExistence type="predicted"/>
<evidence type="ECO:0000256" key="1">
    <source>
        <dbReference type="ARBA" id="ARBA00023015"/>
    </source>
</evidence>
<keyword evidence="3" id="KW-0804">Transcription</keyword>
<reference evidence="6 7" key="1">
    <citation type="submission" date="2024-10" db="EMBL/GenBank/DDBJ databases">
        <title>The Natural Products Discovery Center: Release of the First 8490 Sequenced Strains for Exploring Actinobacteria Biosynthetic Diversity.</title>
        <authorList>
            <person name="Kalkreuter E."/>
            <person name="Kautsar S.A."/>
            <person name="Yang D."/>
            <person name="Bader C.D."/>
            <person name="Teijaro C.N."/>
            <person name="Fluegel L."/>
            <person name="Davis C.M."/>
            <person name="Simpson J.R."/>
            <person name="Lauterbach L."/>
            <person name="Steele A.D."/>
            <person name="Gui C."/>
            <person name="Meng S."/>
            <person name="Li G."/>
            <person name="Viehrig K."/>
            <person name="Ye F."/>
            <person name="Su P."/>
            <person name="Kiefer A.F."/>
            <person name="Nichols A."/>
            <person name="Cepeda A.J."/>
            <person name="Yan W."/>
            <person name="Fan B."/>
            <person name="Jiang Y."/>
            <person name="Adhikari A."/>
            <person name="Zheng C.-J."/>
            <person name="Schuster L."/>
            <person name="Cowan T.M."/>
            <person name="Smanski M.J."/>
            <person name="Chevrette M.G."/>
            <person name="De Carvalho L.P.S."/>
            <person name="Shen B."/>
        </authorList>
    </citation>
    <scope>NUCLEOTIDE SEQUENCE [LARGE SCALE GENOMIC DNA]</scope>
    <source>
        <strain evidence="6 7">NPDC002593</strain>
    </source>
</reference>
<name>A0ABW6SA06_9NOCA</name>
<dbReference type="InterPro" id="IPR041678">
    <property type="entry name" value="TetR_C_16"/>
</dbReference>
<dbReference type="Pfam" id="PF00440">
    <property type="entry name" value="TetR_N"/>
    <property type="match status" value="1"/>
</dbReference>
<dbReference type="PANTHER" id="PTHR30055:SF234">
    <property type="entry name" value="HTH-TYPE TRANSCRIPTIONAL REGULATOR BETI"/>
    <property type="match status" value="1"/>
</dbReference>
<evidence type="ECO:0000313" key="7">
    <source>
        <dbReference type="Proteomes" id="UP001601992"/>
    </source>
</evidence>
<dbReference type="InterPro" id="IPR001647">
    <property type="entry name" value="HTH_TetR"/>
</dbReference>
<sequence>MDEPTTRAARRAATAERILRAAQAEFGEYGLERATVRGVAQRAGVDPSLVLQHYGSKSGLFTVATQLHRGSADDLDASSTPQEVAEHLFEILGIRLNTPPPEARALARSMLTAPEATAAMRNFLDERVQNLARADGGPDAELRAALTVSSILGLTIARHFLELEALTDISEEQIETILRPWLTAALAAPPSTETT</sequence>
<dbReference type="EMBL" id="JBIAQY010000016">
    <property type="protein sequence ID" value="MFF3573087.1"/>
    <property type="molecule type" value="Genomic_DNA"/>
</dbReference>
<evidence type="ECO:0000256" key="3">
    <source>
        <dbReference type="ARBA" id="ARBA00023163"/>
    </source>
</evidence>
<dbReference type="Proteomes" id="UP001601992">
    <property type="component" value="Unassembled WGS sequence"/>
</dbReference>
<dbReference type="SUPFAM" id="SSF46689">
    <property type="entry name" value="Homeodomain-like"/>
    <property type="match status" value="1"/>
</dbReference>
<comment type="caution">
    <text evidence="6">The sequence shown here is derived from an EMBL/GenBank/DDBJ whole genome shotgun (WGS) entry which is preliminary data.</text>
</comment>
<dbReference type="Gene3D" id="1.10.10.60">
    <property type="entry name" value="Homeodomain-like"/>
    <property type="match status" value="1"/>
</dbReference>
<dbReference type="PRINTS" id="PR00455">
    <property type="entry name" value="HTHTETR"/>
</dbReference>
<keyword evidence="7" id="KW-1185">Reference proteome</keyword>
<keyword evidence="2 4" id="KW-0238">DNA-binding</keyword>
<gene>
    <name evidence="6" type="ORF">ACFYXQ_35520</name>
</gene>
<dbReference type="SUPFAM" id="SSF48498">
    <property type="entry name" value="Tetracyclin repressor-like, C-terminal domain"/>
    <property type="match status" value="1"/>
</dbReference>
<dbReference type="PROSITE" id="PS50977">
    <property type="entry name" value="HTH_TETR_2"/>
    <property type="match status" value="1"/>
</dbReference>
<dbReference type="Gene3D" id="1.10.357.10">
    <property type="entry name" value="Tetracycline Repressor, domain 2"/>
    <property type="match status" value="1"/>
</dbReference>
<keyword evidence="1" id="KW-0805">Transcription regulation</keyword>
<dbReference type="InterPro" id="IPR036271">
    <property type="entry name" value="Tet_transcr_reg_TetR-rel_C_sf"/>
</dbReference>
<evidence type="ECO:0000313" key="6">
    <source>
        <dbReference type="EMBL" id="MFF3573087.1"/>
    </source>
</evidence>
<evidence type="ECO:0000259" key="5">
    <source>
        <dbReference type="PROSITE" id="PS50977"/>
    </source>
</evidence>
<evidence type="ECO:0000256" key="4">
    <source>
        <dbReference type="PROSITE-ProRule" id="PRU00335"/>
    </source>
</evidence>
<protein>
    <submittedName>
        <fullName evidence="6">TetR/AcrR family transcriptional regulator</fullName>
    </submittedName>
</protein>
<dbReference type="InterPro" id="IPR009057">
    <property type="entry name" value="Homeodomain-like_sf"/>
</dbReference>
<feature type="domain" description="HTH tetR-type" evidence="5">
    <location>
        <begin position="12"/>
        <end position="72"/>
    </location>
</feature>
<feature type="DNA-binding region" description="H-T-H motif" evidence="4">
    <location>
        <begin position="35"/>
        <end position="54"/>
    </location>
</feature>
<dbReference type="Pfam" id="PF17920">
    <property type="entry name" value="TetR_C_16"/>
    <property type="match status" value="1"/>
</dbReference>